<feature type="region of interest" description="Disordered" evidence="1">
    <location>
        <begin position="39"/>
        <end position="76"/>
    </location>
</feature>
<proteinExistence type="predicted"/>
<feature type="compositionally biased region" description="Basic residues" evidence="1">
    <location>
        <begin position="67"/>
        <end position="76"/>
    </location>
</feature>
<dbReference type="InParanoid" id="A0A1D6LWB8"/>
<gene>
    <name evidence="2" type="ORF">ZEAMMB73_Zm00001d037311</name>
</gene>
<evidence type="ECO:0000313" key="2">
    <source>
        <dbReference type="EMBL" id="AQK83537.1"/>
    </source>
</evidence>
<reference evidence="2" key="1">
    <citation type="submission" date="2015-12" db="EMBL/GenBank/DDBJ databases">
        <title>Update maize B73 reference genome by single molecule sequencing technologies.</title>
        <authorList>
            <consortium name="Maize Genome Sequencing Project"/>
            <person name="Ware D."/>
        </authorList>
    </citation>
    <scope>NUCLEOTIDE SEQUENCE</scope>
    <source>
        <tissue evidence="2">Seedling</tissue>
    </source>
</reference>
<name>A0A1D6LWB8_MAIZE</name>
<evidence type="ECO:0000256" key="1">
    <source>
        <dbReference type="SAM" id="MobiDB-lite"/>
    </source>
</evidence>
<organism evidence="2">
    <name type="scientific">Zea mays</name>
    <name type="common">Maize</name>
    <dbReference type="NCBI Taxonomy" id="4577"/>
    <lineage>
        <taxon>Eukaryota</taxon>
        <taxon>Viridiplantae</taxon>
        <taxon>Streptophyta</taxon>
        <taxon>Embryophyta</taxon>
        <taxon>Tracheophyta</taxon>
        <taxon>Spermatophyta</taxon>
        <taxon>Magnoliopsida</taxon>
        <taxon>Liliopsida</taxon>
        <taxon>Poales</taxon>
        <taxon>Poaceae</taxon>
        <taxon>PACMAD clade</taxon>
        <taxon>Panicoideae</taxon>
        <taxon>Andropogonodae</taxon>
        <taxon>Andropogoneae</taxon>
        <taxon>Tripsacinae</taxon>
        <taxon>Zea</taxon>
    </lineage>
</organism>
<dbReference type="AlphaFoldDB" id="A0A1D6LWB8"/>
<sequence>MARRGKGRLTVDGAHRARKEWRAFSGSLLRSNGVDVHVPRHGADATQLASTKKQNKKTPRSINANHGHPRHKRRHADKSISLLDHGSLTMLPFTDESVVWYRLHHLSSLNLIVYLQFYTLEYCVSAPNYSD</sequence>
<protein>
    <submittedName>
        <fullName evidence="2">Uncharacterized protein</fullName>
    </submittedName>
</protein>
<dbReference type="EMBL" id="CM000782">
    <property type="protein sequence ID" value="AQK83537.1"/>
    <property type="molecule type" value="Genomic_DNA"/>
</dbReference>
<accession>A0A1D6LWB8</accession>
<dbReference type="ExpressionAtlas" id="A0A1D6LWB8">
    <property type="expression patterns" value="baseline"/>
</dbReference>